<dbReference type="Proteomes" id="UP000560000">
    <property type="component" value="Unassembled WGS sequence"/>
</dbReference>
<dbReference type="InterPro" id="IPR013425">
    <property type="entry name" value="Autotrns_rpt"/>
</dbReference>
<dbReference type="OrthoDB" id="5927866at2"/>
<protein>
    <submittedName>
        <fullName evidence="4">Autotransporter-associated beta strand protein</fullName>
    </submittedName>
</protein>
<feature type="compositionally biased region" description="Gly residues" evidence="2">
    <location>
        <begin position="367"/>
        <end position="386"/>
    </location>
</feature>
<dbReference type="Pfam" id="PF13018">
    <property type="entry name" value="ESPR"/>
    <property type="match status" value="1"/>
</dbReference>
<keyword evidence="1" id="KW-0732">Signal</keyword>
<feature type="domain" description="Autotransporter" evidence="3">
    <location>
        <begin position="1368"/>
        <end position="1629"/>
    </location>
</feature>
<dbReference type="EMBL" id="JACHET010000001">
    <property type="protein sequence ID" value="MBB6183258.1"/>
    <property type="molecule type" value="Genomic_DNA"/>
</dbReference>
<dbReference type="InterPro" id="IPR012332">
    <property type="entry name" value="Autotransporter_pectin_lyase_C"/>
</dbReference>
<feature type="compositionally biased region" description="Low complexity" evidence="2">
    <location>
        <begin position="511"/>
        <end position="523"/>
    </location>
</feature>
<accession>A0A841KMH5</accession>
<dbReference type="NCBIfam" id="TIGR02601">
    <property type="entry name" value="autotrns_rpt"/>
    <property type="match status" value="5"/>
</dbReference>
<proteinExistence type="predicted"/>
<evidence type="ECO:0000313" key="4">
    <source>
        <dbReference type="EMBL" id="MBB6183258.1"/>
    </source>
</evidence>
<dbReference type="SUPFAM" id="SSF103515">
    <property type="entry name" value="Autotransporter"/>
    <property type="match status" value="1"/>
</dbReference>
<gene>
    <name evidence="4" type="ORF">HNQ86_000603</name>
</gene>
<dbReference type="InterPro" id="IPR024973">
    <property type="entry name" value="ESPR"/>
</dbReference>
<reference evidence="4 5" key="1">
    <citation type="submission" date="2020-08" db="EMBL/GenBank/DDBJ databases">
        <title>Genomic Encyclopedia of Type Strains, Phase IV (KMG-IV): sequencing the most valuable type-strain genomes for metagenomic binning, comparative biology and taxonomic classification.</title>
        <authorList>
            <person name="Goeker M."/>
        </authorList>
    </citation>
    <scope>NUCLEOTIDE SEQUENCE [LARGE SCALE GENOMIC DNA]</scope>
    <source>
        <strain evidence="4 5">DSM 107085</strain>
    </source>
</reference>
<dbReference type="PRINTS" id="PR01228">
    <property type="entry name" value="EGGSHELL"/>
</dbReference>
<dbReference type="InterPro" id="IPR011050">
    <property type="entry name" value="Pectin_lyase_fold/virulence"/>
</dbReference>
<dbReference type="InterPro" id="IPR005546">
    <property type="entry name" value="Autotransporte_beta"/>
</dbReference>
<dbReference type="Gene3D" id="2.160.20.20">
    <property type="match status" value="2"/>
</dbReference>
<evidence type="ECO:0000313" key="5">
    <source>
        <dbReference type="Proteomes" id="UP000560000"/>
    </source>
</evidence>
<feature type="region of interest" description="Disordered" evidence="2">
    <location>
        <begin position="352"/>
        <end position="386"/>
    </location>
</feature>
<dbReference type="InterPro" id="IPR036709">
    <property type="entry name" value="Autotransporte_beta_dom_sf"/>
</dbReference>
<feature type="region of interest" description="Disordered" evidence="2">
    <location>
        <begin position="283"/>
        <end position="312"/>
    </location>
</feature>
<comment type="caution">
    <text evidence="4">The sequence shown here is derived from an EMBL/GenBank/DDBJ whole genome shotgun (WGS) entry which is preliminary data.</text>
</comment>
<evidence type="ECO:0000259" key="3">
    <source>
        <dbReference type="PROSITE" id="PS51208"/>
    </source>
</evidence>
<dbReference type="Pfam" id="PF12951">
    <property type="entry name" value="PATR"/>
    <property type="match status" value="9"/>
</dbReference>
<feature type="region of interest" description="Disordered" evidence="2">
    <location>
        <begin position="472"/>
        <end position="523"/>
    </location>
</feature>
<evidence type="ECO:0000256" key="1">
    <source>
        <dbReference type="ARBA" id="ARBA00022729"/>
    </source>
</evidence>
<dbReference type="RefSeq" id="WP_052394848.1">
    <property type="nucleotide sequence ID" value="NZ_JACHET010000001.1"/>
</dbReference>
<feature type="compositionally biased region" description="Gly residues" evidence="2">
    <location>
        <begin position="283"/>
        <end position="293"/>
    </location>
</feature>
<name>A0A841KMH5_9GAMM</name>
<evidence type="ECO:0000256" key="2">
    <source>
        <dbReference type="SAM" id="MobiDB-lite"/>
    </source>
</evidence>
<dbReference type="PROSITE" id="PS51208">
    <property type="entry name" value="AUTOTRANSPORTER"/>
    <property type="match status" value="1"/>
</dbReference>
<feature type="compositionally biased region" description="Gly residues" evidence="2">
    <location>
        <begin position="479"/>
        <end position="510"/>
    </location>
</feature>
<sequence length="1629" mass="155179">MNKVYRLVWNRALGAVQVASEWAKSPCDGASSVSGVSSAGPARNRLAQACVVALALAAGMAASPLHAATFTVTEATDDGTGTTAGSLSWAIAQANANPGSTIQVQLSSGNTITLTGGALSVTAPVTIDDASDLILQVPLGGDGAITWAGSGTLTLAGNHTSLTGGMTVGGGSLQLGESTGTATISMAQAAAGMYGGGAFGAGAAGGNGTTGVYAASGSSVGIGAGSVIGGSMGGTGGGGITGGAESIPGRAGGSGGYGGAAVYGQSFMVSNIGSVTGGSGGSGGYGGSGGEGNQGYTDVIGTDGKPGGTGGDGGIAGAGASAISGASFSVTNTGTITGGVGGVGGSGGIGGSGGTGGNGSTYEHSGGAAGNGGAGGRGGPGAVGGAGGSAISGSSFTLSNSGSLLGGAGGQGGQGGNGGAGGRGGNGGYSGYSGAYRLYTTGDGGNGGNGGAGGRGGIGGAGSAAVSGEHFTLTNTGSISGGDGGLGGAGGGGGPGGQGGSAGGGAGSGTTSGTDGVAGSSGAEGTAGTGGLGGVGVIATGGATIYNGGSIAGGRADGGSGAQADAIDFSGGGNTLVIEAGASFIGNVVSTSGSTNGGDVLALGGTSNSSFDISSVGTGQPYQGFNLLEKTGTATWTVTGSNSSGLGWHLNGGTLSISSATGTELGSYAVTFNGGALLTTGAATLNQNISLVGNGSFDNGGYNDTLSGVISGNGGIGFGGAGTTTLTGSNTYTGSTDITGGTLKGGVADAFSAASHTTVNTGSVLDLGGFAQTITTVNLAGGTVQNGSLTGVVASTGGTIGNLSGSASLIVTGGITTLTGTNTYAGGTTLNAGTLIVNTSSLPGDVTDHAALVFNQTANGNFAGVISGSGSVTKTGSGTLILTGANTYSGGTIISDGILEGDTTSLQGRIDDNAALVFNQNVNDTFADTISGSGSVTKTGTGTLILAGANTYSGGTTINAGTLEGSTTSLQGRIDDNAALAFNQTANGTFAGTISGSGSVTKTGSGALILTGANTYSGGTTISDGTLEGSATSLQGSIIDNASLVFNQTSNGNFSGAISGSGSMVKAGSGTLVLSGATTYTGATRLIGGSLVGAADHVFSAASSTTVNAGTVLDLGGFAQAINTLNLAGGTVQNGSLSGAMTSTGGTIGNLSGSASLTVVGGTTTLIGTNAYTGGTRLSAGTLVVGDASHTTASVAGDVTVGAGGTLRGHGTVEGNVGIDGGVMMPGGSIGVFTVAGNYVQSSAGTLNLEITPDTTAGMGYSQLQVGGSASLDGNLVVTLDTGMYLANTSYDLVHAAGGVNGTFATTTLTPALATYLTSTVTYGANDVRLTLAPNERAYPDDFPDYASNVSIGVEQSFQAVLGRMNPQAEARNGAWGQYVAGWGGLSQGSRYTQNGGAVGVGRSVNGKLVLGLAIAGGTTTTTLSPMQVRAKPLGGFVYGIWREGGLRLAGSVGFGHLQQRSRRHLNGMGVQIASSTGRYDGFALRGDYSATVGAMQLSPYIGFDYVKGQYGASQEHGLPLLALNYSKTSQHLSHYQAGLRVGTSSTTWKPWVQLGMEGWGGDRSVTVTESLGGYQKQVTSNALPRTALSGGVGVDWHDGPWGATLAWHSAWASNYHGNSGMLQILYRW</sequence>
<dbReference type="SUPFAM" id="SSF51126">
    <property type="entry name" value="Pectin lyase-like"/>
    <property type="match status" value="2"/>
</dbReference>
<organism evidence="4 5">
    <name type="scientific">Oleiagrimonas soli</name>
    <dbReference type="NCBI Taxonomy" id="1543381"/>
    <lineage>
        <taxon>Bacteria</taxon>
        <taxon>Pseudomonadati</taxon>
        <taxon>Pseudomonadota</taxon>
        <taxon>Gammaproteobacteria</taxon>
        <taxon>Lysobacterales</taxon>
        <taxon>Rhodanobacteraceae</taxon>
        <taxon>Oleiagrimonas</taxon>
    </lineage>
</organism>